<reference evidence="1 2" key="1">
    <citation type="journal article" date="2013" name="Nat. Genet.">
        <title>The genome of the hydatid tapeworm Echinococcus granulosus.</title>
        <authorList>
            <person name="Zheng H."/>
            <person name="Zhang W."/>
            <person name="Zhang L."/>
            <person name="Zhang Z."/>
            <person name="Li J."/>
            <person name="Lu G."/>
            <person name="Zhu Y."/>
            <person name="Wang Y."/>
            <person name="Huang Y."/>
            <person name="Liu J."/>
            <person name="Kang H."/>
            <person name="Chen J."/>
            <person name="Wang L."/>
            <person name="Chen A."/>
            <person name="Yu S."/>
            <person name="Gao Z."/>
            <person name="Jin L."/>
            <person name="Gu W."/>
            <person name="Wang Z."/>
            <person name="Zhao L."/>
            <person name="Shi B."/>
            <person name="Wen H."/>
            <person name="Lin R."/>
            <person name="Jones M.K."/>
            <person name="Brejova B."/>
            <person name="Vinar T."/>
            <person name="Zhao G."/>
            <person name="McManus D.P."/>
            <person name="Chen Z."/>
            <person name="Zhou Y."/>
            <person name="Wang S."/>
        </authorList>
    </citation>
    <scope>NUCLEOTIDE SEQUENCE [LARGE SCALE GENOMIC DNA]</scope>
</reference>
<dbReference type="EMBL" id="APAU02000177">
    <property type="protein sequence ID" value="EUB55200.1"/>
    <property type="molecule type" value="Genomic_DNA"/>
</dbReference>
<sequence>MRLQKLAYTSVRELGHFKATKARQSYLSRITPRLTATRRWRHQYTTSCIYNVIGSIQ</sequence>
<keyword evidence="2" id="KW-1185">Reference proteome</keyword>
<dbReference type="Proteomes" id="UP000019149">
    <property type="component" value="Unassembled WGS sequence"/>
</dbReference>
<protein>
    <submittedName>
        <fullName evidence="1">Uncharacterized protein</fullName>
    </submittedName>
</protein>
<dbReference type="RefSeq" id="XP_024346396.1">
    <property type="nucleotide sequence ID" value="XM_024499190.1"/>
</dbReference>
<dbReference type="CTD" id="36345656"/>
<dbReference type="AlphaFoldDB" id="W6U270"/>
<evidence type="ECO:0000313" key="2">
    <source>
        <dbReference type="Proteomes" id="UP000019149"/>
    </source>
</evidence>
<organism evidence="1 2">
    <name type="scientific">Echinococcus granulosus</name>
    <name type="common">Hydatid tapeworm</name>
    <dbReference type="NCBI Taxonomy" id="6210"/>
    <lineage>
        <taxon>Eukaryota</taxon>
        <taxon>Metazoa</taxon>
        <taxon>Spiralia</taxon>
        <taxon>Lophotrochozoa</taxon>
        <taxon>Platyhelminthes</taxon>
        <taxon>Cestoda</taxon>
        <taxon>Eucestoda</taxon>
        <taxon>Cyclophyllidea</taxon>
        <taxon>Taeniidae</taxon>
        <taxon>Echinococcus</taxon>
        <taxon>Echinococcus granulosus group</taxon>
    </lineage>
</organism>
<accession>W6U270</accession>
<name>W6U270_ECHGR</name>
<evidence type="ECO:0000313" key="1">
    <source>
        <dbReference type="EMBL" id="EUB55200.1"/>
    </source>
</evidence>
<proteinExistence type="predicted"/>
<comment type="caution">
    <text evidence="1">The sequence shown here is derived from an EMBL/GenBank/DDBJ whole genome shotgun (WGS) entry which is preliminary data.</text>
</comment>
<dbReference type="GeneID" id="36345656"/>
<gene>
    <name evidence="1" type="ORF">EGR_09941</name>
</gene>
<dbReference type="KEGG" id="egl:EGR_09941"/>